<dbReference type="Proteomes" id="UP001646157">
    <property type="component" value="Unassembled WGS sequence"/>
</dbReference>
<organism evidence="1 2">
    <name type="scientific">Rossellomorea pakistanensis</name>
    <dbReference type="NCBI Taxonomy" id="992288"/>
    <lineage>
        <taxon>Bacteria</taxon>
        <taxon>Bacillati</taxon>
        <taxon>Bacillota</taxon>
        <taxon>Bacilli</taxon>
        <taxon>Bacillales</taxon>
        <taxon>Bacillaceae</taxon>
        <taxon>Rossellomorea</taxon>
    </lineage>
</organism>
<evidence type="ECO:0000313" key="1">
    <source>
        <dbReference type="EMBL" id="MBM7584651.1"/>
    </source>
</evidence>
<name>A0ABS2NAP9_9BACI</name>
<accession>A0ABS2NAP9</accession>
<sequence length="67" mass="7855">MSTIIKNFVITVPSFDRNHGDHNELTKEFIEIWNEVPKILSEIKQEVVIGELSLKINWDSFVLNTQR</sequence>
<reference evidence="1 2" key="1">
    <citation type="submission" date="2021-01" db="EMBL/GenBank/DDBJ databases">
        <title>Genomic Encyclopedia of Type Strains, Phase IV (KMG-IV): sequencing the most valuable type-strain genomes for metagenomic binning, comparative biology and taxonomic classification.</title>
        <authorList>
            <person name="Goeker M."/>
        </authorList>
    </citation>
    <scope>NUCLEOTIDE SEQUENCE [LARGE SCALE GENOMIC DNA]</scope>
    <source>
        <strain evidence="1 2">DSM 24834</strain>
    </source>
</reference>
<protein>
    <submittedName>
        <fullName evidence="1">Uncharacterized protein</fullName>
    </submittedName>
</protein>
<evidence type="ECO:0000313" key="2">
    <source>
        <dbReference type="Proteomes" id="UP001646157"/>
    </source>
</evidence>
<gene>
    <name evidence="1" type="ORF">JOC86_001188</name>
</gene>
<keyword evidence="2" id="KW-1185">Reference proteome</keyword>
<proteinExistence type="predicted"/>
<dbReference type="EMBL" id="JAFBDZ010000001">
    <property type="protein sequence ID" value="MBM7584651.1"/>
    <property type="molecule type" value="Genomic_DNA"/>
</dbReference>
<dbReference type="RefSeq" id="WP_205168840.1">
    <property type="nucleotide sequence ID" value="NZ_JAFBDZ010000001.1"/>
</dbReference>
<comment type="caution">
    <text evidence="1">The sequence shown here is derived from an EMBL/GenBank/DDBJ whole genome shotgun (WGS) entry which is preliminary data.</text>
</comment>